<dbReference type="AlphaFoldDB" id="A0A1D2MAE1"/>
<accession>A0A1D2MAE1</accession>
<keyword evidence="4" id="KW-1185">Reference proteome</keyword>
<organism evidence="3 4">
    <name type="scientific">Orchesella cincta</name>
    <name type="common">Springtail</name>
    <name type="synonym">Podura cincta</name>
    <dbReference type="NCBI Taxonomy" id="48709"/>
    <lineage>
        <taxon>Eukaryota</taxon>
        <taxon>Metazoa</taxon>
        <taxon>Ecdysozoa</taxon>
        <taxon>Arthropoda</taxon>
        <taxon>Hexapoda</taxon>
        <taxon>Collembola</taxon>
        <taxon>Entomobryomorpha</taxon>
        <taxon>Entomobryoidea</taxon>
        <taxon>Orchesellidae</taxon>
        <taxon>Orchesellinae</taxon>
        <taxon>Orchesella</taxon>
    </lineage>
</organism>
<dbReference type="SUPFAM" id="SSF52266">
    <property type="entry name" value="SGNH hydrolase"/>
    <property type="match status" value="1"/>
</dbReference>
<evidence type="ECO:0000259" key="2">
    <source>
        <dbReference type="Pfam" id="PF13472"/>
    </source>
</evidence>
<dbReference type="OrthoDB" id="505607at2759"/>
<dbReference type="Proteomes" id="UP000094527">
    <property type="component" value="Unassembled WGS sequence"/>
</dbReference>
<dbReference type="EMBL" id="LJIJ01002303">
    <property type="protein sequence ID" value="ODM89899.1"/>
    <property type="molecule type" value="Genomic_DNA"/>
</dbReference>
<dbReference type="GO" id="GO:0004622">
    <property type="term" value="F:phosphatidylcholine lysophospholipase activity"/>
    <property type="evidence" value="ECO:0007669"/>
    <property type="project" value="TreeGrafter"/>
</dbReference>
<name>A0A1D2MAE1_ORCCI</name>
<keyword evidence="1" id="KW-1133">Transmembrane helix</keyword>
<protein>
    <submittedName>
        <fullName evidence="3">Platelet-activating factor acetylhydrolase IB subunit beta</fullName>
    </submittedName>
</protein>
<comment type="caution">
    <text evidence="3">The sequence shown here is derived from an EMBL/GenBank/DDBJ whole genome shotgun (WGS) entry which is preliminary data.</text>
</comment>
<evidence type="ECO:0000256" key="1">
    <source>
        <dbReference type="SAM" id="Phobius"/>
    </source>
</evidence>
<dbReference type="PANTHER" id="PTHR30383">
    <property type="entry name" value="THIOESTERASE 1/PROTEASE 1/LYSOPHOSPHOLIPASE L1"/>
    <property type="match status" value="1"/>
</dbReference>
<gene>
    <name evidence="3" type="ORF">Ocin01_16783</name>
</gene>
<dbReference type="PANTHER" id="PTHR30383:SF32">
    <property type="entry name" value="SGNH-HYDROLASE"/>
    <property type="match status" value="1"/>
</dbReference>
<proteinExistence type="predicted"/>
<keyword evidence="3" id="KW-0378">Hydrolase</keyword>
<dbReference type="Gene3D" id="3.40.50.1110">
    <property type="entry name" value="SGNH hydrolase"/>
    <property type="match status" value="1"/>
</dbReference>
<feature type="transmembrane region" description="Helical" evidence="1">
    <location>
        <begin position="34"/>
        <end position="51"/>
    </location>
</feature>
<reference evidence="3 4" key="1">
    <citation type="journal article" date="2016" name="Genome Biol. Evol.">
        <title>Gene Family Evolution Reflects Adaptation to Soil Environmental Stressors in the Genome of the Collembolan Orchesella cincta.</title>
        <authorList>
            <person name="Faddeeva-Vakhrusheva A."/>
            <person name="Derks M.F."/>
            <person name="Anvar S.Y."/>
            <person name="Agamennone V."/>
            <person name="Suring W."/>
            <person name="Smit S."/>
            <person name="van Straalen N.M."/>
            <person name="Roelofs D."/>
        </authorList>
    </citation>
    <scope>NUCLEOTIDE SEQUENCE [LARGE SCALE GENOMIC DNA]</scope>
    <source>
        <tissue evidence="3">Mixed pool</tissue>
    </source>
</reference>
<evidence type="ECO:0000313" key="4">
    <source>
        <dbReference type="Proteomes" id="UP000094527"/>
    </source>
</evidence>
<keyword evidence="1" id="KW-0812">Transmembrane</keyword>
<evidence type="ECO:0000313" key="3">
    <source>
        <dbReference type="EMBL" id="ODM89899.1"/>
    </source>
</evidence>
<feature type="domain" description="SGNH hydrolase-type esterase" evidence="2">
    <location>
        <begin position="83"/>
        <end position="241"/>
    </location>
</feature>
<dbReference type="InterPro" id="IPR036514">
    <property type="entry name" value="SGNH_hydro_sf"/>
</dbReference>
<dbReference type="Pfam" id="PF13472">
    <property type="entry name" value="Lipase_GDSL_2"/>
    <property type="match status" value="1"/>
</dbReference>
<keyword evidence="1" id="KW-0472">Membrane</keyword>
<dbReference type="OMA" id="SITQNWE"/>
<dbReference type="InterPro" id="IPR051532">
    <property type="entry name" value="Ester_Hydrolysis_Enzymes"/>
</dbReference>
<dbReference type="STRING" id="48709.A0A1D2MAE1"/>
<dbReference type="InterPro" id="IPR013830">
    <property type="entry name" value="SGNH_hydro"/>
</dbReference>
<sequence length="256" mass="29279">VSKTDLVVAKWLPADIVSLGINKDFNIYRSKMKFYAVIFAATFSIAFGLPWEPEPRTDQYWIDRHNLFKQNSLNNNASINVIFWGDSITEGWDGETFDQYYVPVGTANYGIGSDRVEHVLYRVRDGEVTDNIHPKLCVIKIGTNNLGGHDDTQIALGNLVLVNDLRERLPNMKILLLGILPRTNEEWTARTSNINGIISRLDNGRTIRFLDMKEHFYYGGNNFATELYTSDLLHLTPAGYRKWAEVMDPLFREMLG</sequence>
<feature type="non-terminal residue" evidence="3">
    <location>
        <position position="1"/>
    </location>
</feature>